<evidence type="ECO:0000313" key="2">
    <source>
        <dbReference type="EMBL" id="MPY43410.1"/>
    </source>
</evidence>
<sequence length="71" mass="7711">MTRSSSRSAIGTVVTGSFSPTSPAATSVHSITLIIRDTSIDYIARMTPYGLLTARYRKQPRRPTCPGLPRS</sequence>
<protein>
    <submittedName>
        <fullName evidence="2">Uncharacterized protein</fullName>
    </submittedName>
</protein>
<name>A0A5N8W7G0_9ACTN</name>
<reference evidence="2 3" key="1">
    <citation type="submission" date="2019-07" db="EMBL/GenBank/DDBJ databases">
        <title>New species of Amycolatopsis and Streptomyces.</title>
        <authorList>
            <person name="Duangmal K."/>
            <person name="Teo W.F.A."/>
            <person name="Lipun K."/>
        </authorList>
    </citation>
    <scope>NUCLEOTIDE SEQUENCE [LARGE SCALE GENOMIC DNA]</scope>
    <source>
        <strain evidence="2 3">TISTR 2346</strain>
    </source>
</reference>
<gene>
    <name evidence="2" type="ORF">FNH04_26895</name>
</gene>
<evidence type="ECO:0000256" key="1">
    <source>
        <dbReference type="SAM" id="MobiDB-lite"/>
    </source>
</evidence>
<accession>A0A5N8W7G0</accession>
<proteinExistence type="predicted"/>
<comment type="caution">
    <text evidence="2">The sequence shown here is derived from an EMBL/GenBank/DDBJ whole genome shotgun (WGS) entry which is preliminary data.</text>
</comment>
<keyword evidence="3" id="KW-1185">Reference proteome</keyword>
<dbReference type="Proteomes" id="UP000326979">
    <property type="component" value="Unassembled WGS sequence"/>
</dbReference>
<evidence type="ECO:0000313" key="3">
    <source>
        <dbReference type="Proteomes" id="UP000326979"/>
    </source>
</evidence>
<organism evidence="2 3">
    <name type="scientific">Streptomyces phyllanthi</name>
    <dbReference type="NCBI Taxonomy" id="1803180"/>
    <lineage>
        <taxon>Bacteria</taxon>
        <taxon>Bacillati</taxon>
        <taxon>Actinomycetota</taxon>
        <taxon>Actinomycetes</taxon>
        <taxon>Kitasatosporales</taxon>
        <taxon>Streptomycetaceae</taxon>
        <taxon>Streptomyces</taxon>
    </lineage>
</organism>
<feature type="region of interest" description="Disordered" evidence="1">
    <location>
        <begin position="1"/>
        <end position="24"/>
    </location>
</feature>
<dbReference type="EMBL" id="VJZE01000223">
    <property type="protein sequence ID" value="MPY43410.1"/>
    <property type="molecule type" value="Genomic_DNA"/>
</dbReference>
<dbReference type="AlphaFoldDB" id="A0A5N8W7G0"/>
<dbReference type="OrthoDB" id="9937583at2"/>